<sequence>MKEETLVKVSGELETCGKALLKLAEALRAKEEILAPELQKNEPGSTKLTLEEVRKVAADKARQGFTDEVRRLIQKYGADKLSSMDPEKYEAFLKDMEVMGHAG</sequence>
<accession>A0A1H2ZIR7</accession>
<dbReference type="AlphaFoldDB" id="A0A1H2ZIR7"/>
<evidence type="ECO:0000313" key="2">
    <source>
        <dbReference type="Proteomes" id="UP000182379"/>
    </source>
</evidence>
<reference evidence="1 2" key="1">
    <citation type="submission" date="2016-10" db="EMBL/GenBank/DDBJ databases">
        <authorList>
            <person name="Varghese N."/>
            <person name="Submissions S."/>
        </authorList>
    </citation>
    <scope>NUCLEOTIDE SEQUENCE [LARGE SCALE GENOMIC DNA]</scope>
    <source>
        <strain evidence="1 2">WCC6</strain>
    </source>
</reference>
<protein>
    <recommendedName>
        <fullName evidence="3">rRNA biogenesis protein rrp5</fullName>
    </recommendedName>
</protein>
<gene>
    <name evidence="1" type="ORF">SAMN05216495_11518</name>
</gene>
<organism evidence="1 2">
    <name type="scientific">Acidaminococcus fermentans</name>
    <dbReference type="NCBI Taxonomy" id="905"/>
    <lineage>
        <taxon>Bacteria</taxon>
        <taxon>Bacillati</taxon>
        <taxon>Bacillota</taxon>
        <taxon>Negativicutes</taxon>
        <taxon>Acidaminococcales</taxon>
        <taxon>Acidaminococcaceae</taxon>
        <taxon>Acidaminococcus</taxon>
    </lineage>
</organism>
<proteinExistence type="predicted"/>
<comment type="caution">
    <text evidence="1">The sequence shown here is derived from an EMBL/GenBank/DDBJ whole genome shotgun (WGS) entry which is preliminary data.</text>
</comment>
<evidence type="ECO:0000313" key="1">
    <source>
        <dbReference type="EMBL" id="SDX17217.1"/>
    </source>
</evidence>
<dbReference type="RefSeq" id="WP_074707457.1">
    <property type="nucleotide sequence ID" value="NZ_FNOP01000015.1"/>
</dbReference>
<name>A0A1H2ZIR7_ACIFE</name>
<evidence type="ECO:0008006" key="3">
    <source>
        <dbReference type="Google" id="ProtNLM"/>
    </source>
</evidence>
<dbReference type="EMBL" id="FNOP01000015">
    <property type="protein sequence ID" value="SDX17217.1"/>
    <property type="molecule type" value="Genomic_DNA"/>
</dbReference>
<dbReference type="Proteomes" id="UP000182379">
    <property type="component" value="Unassembled WGS sequence"/>
</dbReference>